<dbReference type="Gene3D" id="3.40.830.10">
    <property type="entry name" value="LigB-like"/>
    <property type="match status" value="1"/>
</dbReference>
<organism evidence="2 3">
    <name type="scientific">Pseudonocardia kongjuensis</name>
    <dbReference type="NCBI Taxonomy" id="102227"/>
    <lineage>
        <taxon>Bacteria</taxon>
        <taxon>Bacillati</taxon>
        <taxon>Actinomycetota</taxon>
        <taxon>Actinomycetes</taxon>
        <taxon>Pseudonocardiales</taxon>
        <taxon>Pseudonocardiaceae</taxon>
        <taxon>Pseudonocardia</taxon>
    </lineage>
</organism>
<dbReference type="InterPro" id="IPR004183">
    <property type="entry name" value="Xdiol_dOase_suB"/>
</dbReference>
<evidence type="ECO:0000313" key="3">
    <source>
        <dbReference type="Proteomes" id="UP001501414"/>
    </source>
</evidence>
<reference evidence="2 3" key="1">
    <citation type="journal article" date="2019" name="Int. J. Syst. Evol. Microbiol.">
        <title>The Global Catalogue of Microorganisms (GCM) 10K type strain sequencing project: providing services to taxonomists for standard genome sequencing and annotation.</title>
        <authorList>
            <consortium name="The Broad Institute Genomics Platform"/>
            <consortium name="The Broad Institute Genome Sequencing Center for Infectious Disease"/>
            <person name="Wu L."/>
            <person name="Ma J."/>
        </authorList>
    </citation>
    <scope>NUCLEOTIDE SEQUENCE [LARGE SCALE GENOMIC DNA]</scope>
    <source>
        <strain evidence="2 3">JCM 11896</strain>
    </source>
</reference>
<gene>
    <name evidence="2" type="ORF">GCM10009613_09380</name>
</gene>
<dbReference type="Pfam" id="PF02900">
    <property type="entry name" value="LigB"/>
    <property type="match status" value="1"/>
</dbReference>
<name>A0ABN1XHU3_9PSEU</name>
<sequence>MTMTTDTTASEQGSRRAFLCLSHSPFMTLPGRENDGAEYRAAVDRAREFIAGFAPDIVVMFAPDHMHLLNDIRPPFTGVLSGRTVQEFDITEWELSVHPAAADLFRDLVQHDVDLAVGEDIGVDHGLSLTVRQLFDDPASAPLIPIIVNAIGFPLFPVRRAATVGERIGAALAERPERILFVGTGGLSHNPPFPEPAPGAKRLSPEQREESLANALSFVDPDWDRRLIDLLAAGDLDTFAAITQPDIDPRGGGANEIRTWAAAWAAAGGGPATFTAYETVRPWITGMGVAFGPGRVPATAGAAA</sequence>
<accession>A0ABN1XHU3</accession>
<feature type="domain" description="Extradiol ring-cleavage dioxygenase class III enzyme subunit B" evidence="1">
    <location>
        <begin position="18"/>
        <end position="273"/>
    </location>
</feature>
<keyword evidence="3" id="KW-1185">Reference proteome</keyword>
<dbReference type="Proteomes" id="UP001501414">
    <property type="component" value="Unassembled WGS sequence"/>
</dbReference>
<evidence type="ECO:0000259" key="1">
    <source>
        <dbReference type="Pfam" id="PF02900"/>
    </source>
</evidence>
<proteinExistence type="predicted"/>
<dbReference type="EMBL" id="BAAAJK010000004">
    <property type="protein sequence ID" value="GAA1382142.1"/>
    <property type="molecule type" value="Genomic_DNA"/>
</dbReference>
<protein>
    <submittedName>
        <fullName evidence="2">3-carboxyethylcatechol 2,3-dioxygenase</fullName>
    </submittedName>
</protein>
<dbReference type="SUPFAM" id="SSF53213">
    <property type="entry name" value="LigB-like"/>
    <property type="match status" value="1"/>
</dbReference>
<evidence type="ECO:0000313" key="2">
    <source>
        <dbReference type="EMBL" id="GAA1382142.1"/>
    </source>
</evidence>
<comment type="caution">
    <text evidence="2">The sequence shown here is derived from an EMBL/GenBank/DDBJ whole genome shotgun (WGS) entry which is preliminary data.</text>
</comment>